<dbReference type="InterPro" id="IPR011701">
    <property type="entry name" value="MFS"/>
</dbReference>
<dbReference type="Proteomes" id="UP000321776">
    <property type="component" value="Unassembled WGS sequence"/>
</dbReference>
<protein>
    <submittedName>
        <fullName evidence="8">MFS transporter</fullName>
    </submittedName>
</protein>
<keyword evidence="2" id="KW-0813">Transport</keyword>
<dbReference type="PANTHER" id="PTHR23513">
    <property type="entry name" value="INTEGRAL MEMBRANE EFFLUX PROTEIN-RELATED"/>
    <property type="match status" value="1"/>
</dbReference>
<feature type="transmembrane region" description="Helical" evidence="7">
    <location>
        <begin position="340"/>
        <end position="361"/>
    </location>
</feature>
<evidence type="ECO:0000256" key="6">
    <source>
        <dbReference type="ARBA" id="ARBA00023136"/>
    </source>
</evidence>
<comment type="caution">
    <text evidence="8">The sequence shown here is derived from an EMBL/GenBank/DDBJ whole genome shotgun (WGS) entry which is preliminary data.</text>
</comment>
<feature type="transmembrane region" description="Helical" evidence="7">
    <location>
        <begin position="302"/>
        <end position="319"/>
    </location>
</feature>
<feature type="transmembrane region" description="Helical" evidence="7">
    <location>
        <begin position="279"/>
        <end position="296"/>
    </location>
</feature>
<feature type="transmembrane region" description="Helical" evidence="7">
    <location>
        <begin position="367"/>
        <end position="388"/>
    </location>
</feature>
<feature type="transmembrane region" description="Helical" evidence="7">
    <location>
        <begin position="79"/>
        <end position="100"/>
    </location>
</feature>
<accession>A0A5C6VIG3</accession>
<evidence type="ECO:0000256" key="7">
    <source>
        <dbReference type="SAM" id="Phobius"/>
    </source>
</evidence>
<dbReference type="Pfam" id="PF07690">
    <property type="entry name" value="MFS_1"/>
    <property type="match status" value="1"/>
</dbReference>
<dbReference type="GO" id="GO:0005886">
    <property type="term" value="C:plasma membrane"/>
    <property type="evidence" value="ECO:0007669"/>
    <property type="project" value="UniProtKB-SubCell"/>
</dbReference>
<evidence type="ECO:0000313" key="9">
    <source>
        <dbReference type="Proteomes" id="UP000321776"/>
    </source>
</evidence>
<feature type="transmembrane region" description="Helical" evidence="7">
    <location>
        <begin position="37"/>
        <end position="58"/>
    </location>
</feature>
<dbReference type="EMBL" id="VOQS01000003">
    <property type="protein sequence ID" value="TXC84937.1"/>
    <property type="molecule type" value="Genomic_DNA"/>
</dbReference>
<keyword evidence="5 7" id="KW-1133">Transmembrane helix</keyword>
<name>A0A5C6VIG3_9BURK</name>
<evidence type="ECO:0000256" key="2">
    <source>
        <dbReference type="ARBA" id="ARBA00022448"/>
    </source>
</evidence>
<organism evidence="8 9">
    <name type="scientific">Paraburkholderia azotifigens</name>
    <dbReference type="NCBI Taxonomy" id="2057004"/>
    <lineage>
        <taxon>Bacteria</taxon>
        <taxon>Pseudomonadati</taxon>
        <taxon>Pseudomonadota</taxon>
        <taxon>Betaproteobacteria</taxon>
        <taxon>Burkholderiales</taxon>
        <taxon>Burkholderiaceae</taxon>
        <taxon>Paraburkholderia</taxon>
    </lineage>
</organism>
<evidence type="ECO:0000256" key="1">
    <source>
        <dbReference type="ARBA" id="ARBA00004651"/>
    </source>
</evidence>
<feature type="transmembrane region" description="Helical" evidence="7">
    <location>
        <begin position="251"/>
        <end position="272"/>
    </location>
</feature>
<feature type="transmembrane region" description="Helical" evidence="7">
    <location>
        <begin position="7"/>
        <end position="31"/>
    </location>
</feature>
<proteinExistence type="predicted"/>
<keyword evidence="3" id="KW-1003">Cell membrane</keyword>
<evidence type="ECO:0000256" key="3">
    <source>
        <dbReference type="ARBA" id="ARBA00022475"/>
    </source>
</evidence>
<sequence>MRTQHQAFFASLFFSRLADQILLFLVPLVVFQTTQQATWSGLAFFIEAFPRYLVFPVCGALCDRMSPVAVLRASRRFRAIACAAGIAGFVAVGGIGWLIALSAVCGTLTSQGLVAREVLLPQVFASERFEKVLSYAQIADQVGVVLGPMLAGLLLGWWRWEYVVGVAAGLFVAADGATLLWQRASAFEWKGHEHAAAIAWLAPVKTAFGHVVRLPGLARLVALAAAENLVIGVTLATSAAMVTGLHRRPDAFYTFVQTAGAVATIVILLLIARVQIPRKALGLVSFVSIFAGGLLAGWSPSVWGYVAGFLLIVGFDKMFSIYIRSARQAIIPVKDYGKTLGVVIMLNNLTQPLAGLLVGAFAGNGRIGMVVVAISMTMGVLGLAVTLVSTGVARRFGSTRVASSGGRSADRAD</sequence>
<feature type="transmembrane region" description="Helical" evidence="7">
    <location>
        <begin position="220"/>
        <end position="245"/>
    </location>
</feature>
<evidence type="ECO:0000256" key="5">
    <source>
        <dbReference type="ARBA" id="ARBA00022989"/>
    </source>
</evidence>
<dbReference type="AlphaFoldDB" id="A0A5C6VIG3"/>
<evidence type="ECO:0000313" key="8">
    <source>
        <dbReference type="EMBL" id="TXC84937.1"/>
    </source>
</evidence>
<dbReference type="SUPFAM" id="SSF103473">
    <property type="entry name" value="MFS general substrate transporter"/>
    <property type="match status" value="1"/>
</dbReference>
<dbReference type="InterPro" id="IPR036259">
    <property type="entry name" value="MFS_trans_sf"/>
</dbReference>
<keyword evidence="4 7" id="KW-0812">Transmembrane</keyword>
<keyword evidence="6 7" id="KW-0472">Membrane</keyword>
<dbReference type="RefSeq" id="WP_147236829.1">
    <property type="nucleotide sequence ID" value="NZ_VOQS01000003.1"/>
</dbReference>
<evidence type="ECO:0000256" key="4">
    <source>
        <dbReference type="ARBA" id="ARBA00022692"/>
    </source>
</evidence>
<feature type="transmembrane region" description="Helical" evidence="7">
    <location>
        <begin position="162"/>
        <end position="181"/>
    </location>
</feature>
<dbReference type="PANTHER" id="PTHR23513:SF9">
    <property type="entry name" value="ENTEROBACTIN EXPORTER ENTS"/>
    <property type="match status" value="1"/>
</dbReference>
<reference evidence="8 9" key="1">
    <citation type="journal article" date="2018" name="Int. J. Syst. Evol. Microbiol.">
        <title>Paraburkholderia azotifigens sp. nov., a nitrogen-fixing bacterium isolated from paddy soil.</title>
        <authorList>
            <person name="Choi G.M."/>
            <person name="Im W.T."/>
        </authorList>
    </citation>
    <scope>NUCLEOTIDE SEQUENCE [LARGE SCALE GENOMIC DNA]</scope>
    <source>
        <strain evidence="8 9">NF 2-5-3</strain>
    </source>
</reference>
<dbReference type="GO" id="GO:0022857">
    <property type="term" value="F:transmembrane transporter activity"/>
    <property type="evidence" value="ECO:0007669"/>
    <property type="project" value="InterPro"/>
</dbReference>
<dbReference type="Gene3D" id="1.20.1250.20">
    <property type="entry name" value="MFS general substrate transporter like domains"/>
    <property type="match status" value="1"/>
</dbReference>
<comment type="subcellular location">
    <subcellularLocation>
        <location evidence="1">Cell membrane</location>
        <topology evidence="1">Multi-pass membrane protein</topology>
    </subcellularLocation>
</comment>
<gene>
    <name evidence="8" type="ORF">FRZ40_29380</name>
</gene>